<sequence length="114" mass="12771">MELHVLSTLEWRMNSVTPFAYLNYFAIKIIGSHFSVDLLSKSAGFIFSILKEINLVEFRASAIAAAAVLAFLMTRASVFFLQPDDQNTKEEVNGIRFITISAIIQDPFVHGQLC</sequence>
<evidence type="ECO:0000313" key="3">
    <source>
        <dbReference type="Proteomes" id="UP000639772"/>
    </source>
</evidence>
<accession>A0A835Q7J9</accession>
<gene>
    <name evidence="2" type="ORF">HPP92_017184</name>
</gene>
<proteinExistence type="predicted"/>
<evidence type="ECO:0000259" key="1">
    <source>
        <dbReference type="Pfam" id="PF02984"/>
    </source>
</evidence>
<feature type="domain" description="Cyclin C-terminal" evidence="1">
    <location>
        <begin position="16"/>
        <end position="74"/>
    </location>
</feature>
<dbReference type="Gene3D" id="1.10.472.10">
    <property type="entry name" value="Cyclin-like"/>
    <property type="match status" value="1"/>
</dbReference>
<name>A0A835Q7J9_VANPL</name>
<protein>
    <recommendedName>
        <fullName evidence="1">Cyclin C-terminal domain-containing protein</fullName>
    </recommendedName>
</protein>
<dbReference type="EMBL" id="JADCNM010000009">
    <property type="protein sequence ID" value="KAG0467856.1"/>
    <property type="molecule type" value="Genomic_DNA"/>
</dbReference>
<reference evidence="2 3" key="1">
    <citation type="journal article" date="2020" name="Nat. Food">
        <title>A phased Vanilla planifolia genome enables genetic improvement of flavour and production.</title>
        <authorList>
            <person name="Hasing T."/>
            <person name="Tang H."/>
            <person name="Brym M."/>
            <person name="Khazi F."/>
            <person name="Huang T."/>
            <person name="Chambers A.H."/>
        </authorList>
    </citation>
    <scope>NUCLEOTIDE SEQUENCE [LARGE SCALE GENOMIC DNA]</scope>
    <source>
        <tissue evidence="2">Leaf</tissue>
    </source>
</reference>
<dbReference type="InterPro" id="IPR004367">
    <property type="entry name" value="Cyclin_C-dom"/>
</dbReference>
<dbReference type="Pfam" id="PF02984">
    <property type="entry name" value="Cyclin_C"/>
    <property type="match status" value="1"/>
</dbReference>
<organism evidence="2 3">
    <name type="scientific">Vanilla planifolia</name>
    <name type="common">Vanilla</name>
    <dbReference type="NCBI Taxonomy" id="51239"/>
    <lineage>
        <taxon>Eukaryota</taxon>
        <taxon>Viridiplantae</taxon>
        <taxon>Streptophyta</taxon>
        <taxon>Embryophyta</taxon>
        <taxon>Tracheophyta</taxon>
        <taxon>Spermatophyta</taxon>
        <taxon>Magnoliopsida</taxon>
        <taxon>Liliopsida</taxon>
        <taxon>Asparagales</taxon>
        <taxon>Orchidaceae</taxon>
        <taxon>Vanilloideae</taxon>
        <taxon>Vanilleae</taxon>
        <taxon>Vanilla</taxon>
    </lineage>
</organism>
<dbReference type="AlphaFoldDB" id="A0A835Q7J9"/>
<dbReference type="OrthoDB" id="5590282at2759"/>
<evidence type="ECO:0000313" key="2">
    <source>
        <dbReference type="EMBL" id="KAG0467856.1"/>
    </source>
</evidence>
<comment type="caution">
    <text evidence="2">The sequence shown here is derived from an EMBL/GenBank/DDBJ whole genome shotgun (WGS) entry which is preliminary data.</text>
</comment>
<dbReference type="Proteomes" id="UP000639772">
    <property type="component" value="Chromosome 9"/>
</dbReference>